<accession>A0ABP8XVI9</accession>
<comment type="caution">
    <text evidence="1">The sequence shown here is derived from an EMBL/GenBank/DDBJ whole genome shotgun (WGS) entry which is preliminary data.</text>
</comment>
<organism evidence="1 2">
    <name type="scientific">Promicromonospora umidemergens</name>
    <dbReference type="NCBI Taxonomy" id="629679"/>
    <lineage>
        <taxon>Bacteria</taxon>
        <taxon>Bacillati</taxon>
        <taxon>Actinomycetota</taxon>
        <taxon>Actinomycetes</taxon>
        <taxon>Micrococcales</taxon>
        <taxon>Promicromonosporaceae</taxon>
        <taxon>Promicromonospora</taxon>
    </lineage>
</organism>
<gene>
    <name evidence="1" type="ORF">GCM10023198_42680</name>
</gene>
<sequence>MIEIDIFTDLVEVDADGIGRVQANRSLPHVEAGALLVAGRPDGWSWVRVLEVGKQFVTFSLLSEKEAAKEPRVGPCNGRTEWPWPRVPWLRVEEYSHVALDQGTYMWVSHVQFSLDPDLDDRALLAALMSSRFYSYGYGSPYDFGGEASVDGTPVHGPWRAEALTPEMLVLATAAEARSTVHSWMDDELTEPPMSARSHERVEQLLSRTLDRGTVYRLDGPKDVGQDLWSYSGVSMTNFHEFVAIDRERESIHLVVASDD</sequence>
<proteinExistence type="predicted"/>
<evidence type="ECO:0000313" key="1">
    <source>
        <dbReference type="EMBL" id="GAA4714875.1"/>
    </source>
</evidence>
<protein>
    <submittedName>
        <fullName evidence="1">Uncharacterized protein</fullName>
    </submittedName>
</protein>
<evidence type="ECO:0000313" key="2">
    <source>
        <dbReference type="Proteomes" id="UP001500843"/>
    </source>
</evidence>
<dbReference type="RefSeq" id="WP_253876540.1">
    <property type="nucleotide sequence ID" value="NZ_BAABHM010000019.1"/>
</dbReference>
<dbReference type="Proteomes" id="UP001500843">
    <property type="component" value="Unassembled WGS sequence"/>
</dbReference>
<keyword evidence="2" id="KW-1185">Reference proteome</keyword>
<reference evidence="2" key="1">
    <citation type="journal article" date="2019" name="Int. J. Syst. Evol. Microbiol.">
        <title>The Global Catalogue of Microorganisms (GCM) 10K type strain sequencing project: providing services to taxonomists for standard genome sequencing and annotation.</title>
        <authorList>
            <consortium name="The Broad Institute Genomics Platform"/>
            <consortium name="The Broad Institute Genome Sequencing Center for Infectious Disease"/>
            <person name="Wu L."/>
            <person name="Ma J."/>
        </authorList>
    </citation>
    <scope>NUCLEOTIDE SEQUENCE [LARGE SCALE GENOMIC DNA]</scope>
    <source>
        <strain evidence="2">JCM 17975</strain>
    </source>
</reference>
<dbReference type="EMBL" id="BAABHM010000019">
    <property type="protein sequence ID" value="GAA4714875.1"/>
    <property type="molecule type" value="Genomic_DNA"/>
</dbReference>
<name>A0ABP8XVI9_9MICO</name>